<dbReference type="AlphaFoldDB" id="A0A2C6L164"/>
<dbReference type="EMBL" id="MIGC01002143">
    <property type="protein sequence ID" value="PHJ21606.1"/>
    <property type="molecule type" value="Genomic_DNA"/>
</dbReference>
<keyword evidence="3" id="KW-1185">Reference proteome</keyword>
<reference evidence="2 3" key="1">
    <citation type="journal article" date="2017" name="Int. J. Parasitol.">
        <title>The genome of the protozoan parasite Cystoisospora suis and a reverse vaccinology approach to identify vaccine candidates.</title>
        <authorList>
            <person name="Palmieri N."/>
            <person name="Shrestha A."/>
            <person name="Ruttkowski B."/>
            <person name="Beck T."/>
            <person name="Vogl C."/>
            <person name="Tomley F."/>
            <person name="Blake D.P."/>
            <person name="Joachim A."/>
        </authorList>
    </citation>
    <scope>NUCLEOTIDE SEQUENCE [LARGE SCALE GENOMIC DNA]</scope>
    <source>
        <strain evidence="2 3">Wien I</strain>
    </source>
</reference>
<feature type="region of interest" description="Disordered" evidence="1">
    <location>
        <begin position="1"/>
        <end position="78"/>
    </location>
</feature>
<evidence type="ECO:0000313" key="3">
    <source>
        <dbReference type="Proteomes" id="UP000221165"/>
    </source>
</evidence>
<proteinExistence type="predicted"/>
<evidence type="ECO:0000256" key="1">
    <source>
        <dbReference type="SAM" id="MobiDB-lite"/>
    </source>
</evidence>
<gene>
    <name evidence="2" type="ORF">CSUI_004555</name>
</gene>
<evidence type="ECO:0000313" key="2">
    <source>
        <dbReference type="EMBL" id="PHJ21606.1"/>
    </source>
</evidence>
<name>A0A2C6L164_9APIC</name>
<dbReference type="Proteomes" id="UP000221165">
    <property type="component" value="Unassembled WGS sequence"/>
</dbReference>
<comment type="caution">
    <text evidence="2">The sequence shown here is derived from an EMBL/GenBank/DDBJ whole genome shotgun (WGS) entry which is preliminary data.</text>
</comment>
<feature type="compositionally biased region" description="Basic and acidic residues" evidence="1">
    <location>
        <begin position="25"/>
        <end position="39"/>
    </location>
</feature>
<dbReference type="GeneID" id="94427954"/>
<dbReference type="VEuPathDB" id="ToxoDB:CSUI_004555"/>
<organism evidence="2 3">
    <name type="scientific">Cystoisospora suis</name>
    <dbReference type="NCBI Taxonomy" id="483139"/>
    <lineage>
        <taxon>Eukaryota</taxon>
        <taxon>Sar</taxon>
        <taxon>Alveolata</taxon>
        <taxon>Apicomplexa</taxon>
        <taxon>Conoidasida</taxon>
        <taxon>Coccidia</taxon>
        <taxon>Eucoccidiorida</taxon>
        <taxon>Eimeriorina</taxon>
        <taxon>Sarcocystidae</taxon>
        <taxon>Cystoisospora</taxon>
    </lineage>
</organism>
<feature type="compositionally biased region" description="Basic and acidic residues" evidence="1">
    <location>
        <begin position="50"/>
        <end position="62"/>
    </location>
</feature>
<accession>A0A2C6L164</accession>
<protein>
    <submittedName>
        <fullName evidence="2">Uncharacterized protein</fullName>
    </submittedName>
</protein>
<dbReference type="RefSeq" id="XP_067923288.1">
    <property type="nucleotide sequence ID" value="XM_068064743.1"/>
</dbReference>
<sequence>MATSPVEWHQPTHRDNAAATGDGSGEARDSVVRSDKTEGQRSTAEEQEDELSRPREAGKEGNEPPNSAPHVIDLTEDE</sequence>